<evidence type="ECO:0000256" key="2">
    <source>
        <dbReference type="ARBA" id="ARBA00022553"/>
    </source>
</evidence>
<dbReference type="PANTHER" id="PTHR45527">
    <property type="entry name" value="NONRIBOSOMAL PEPTIDE SYNTHETASE"/>
    <property type="match status" value="1"/>
</dbReference>
<evidence type="ECO:0000313" key="5">
    <source>
        <dbReference type="Proteomes" id="UP001228113"/>
    </source>
</evidence>
<sequence length="1841" mass="202947">MDCIIRLSREHALETLVGTDMGSGSCFSRASFDELDCLDMEELACRIYDLLGSYRIADCGQIPIALDPHFPPADGARCRVRWMAQEDLEDRLGERIRVILPRDGAIFECIEMCGCLDVDPQGKELQLHCFKEAHRNALDHLKAIITDPSCPYLAEDELRRVLVDFNRTPKDCEGPQTIDRRFDGIVGLQPDHPAVVDAAGTHSYREVAWLSERMAGYMSFCHPRLRGARVGICIGKSVDLVAALLAIIRVGACYVPVDPAYPPMRIQEIIQEAAPEIMLCDGAFLARHAELLKGRSVLLLEEMLVAMQDLQRQAATQGTNQPGDLAYIVFTSGSTGRPKGVMIEHRNVVNLVQGALEVCSLGPGQRVLCVASIGFDAAGWDIYGALLTGATLYLAPEGIQTRADEMVEYLSEHAISLATLTPSVLGLLPERDLPALRTLVVMGDRPQRRMMDEWSRGRTLINGYGPTETTIGASLAIYAPGTSESCIGRPLLNYQFYIIDEMLRPVPIGIPGEICIGGAGLARGYLNADELTAAKFITLNLDGRARRVYRTGDLGMWTPDGQVEFLGRVDHQVKVRGIRIETQEIETLMNQYQGVTGSVVVAYGTDANKRLAGYFTCAQPGDPVQFMDGLSQHLKQYLHPGVVPDSLMRVDAFRLNAHGKIDRSCLPAPASGPETTGHVPPRNREEAEIRKVFMSVLDRGDVGIFDDFFNLGGHSLTATQIAARMTELYKGKARISTKDVFENPTVAALAERVQGAGFAGAGRPEIVVSPSRRGRLTHSQERLWYLEQFDSTDVSYNLPLALHLQGVVDLDRMEEALDLMVQRHETFRTLFTSVDGVPFQQVLDRHACGLGQLDYCRMTAETDELDTLLTELCRHPFNLGARPPVRIRLIALRGENPSLPLGAGCVLAFAKHNIITDAWSEGLILKELFRAYNCLGDEGQPVVLPHLTYQLLDIANHQKEYQAASGLENQLTYWKGALQGYEEFNYPTDFPRQAVATHAGQRISHAFPGLDWHGRLKAYCRQAGVTPFMLVMACLNGLIHRYTGSTDMVLGTALAGRNRRELENVTGFFVNTLPIRTRLQSSTSFQELLQGVKGGCLDAYANQDVPFDWIVEQAHADRSLNRNPLFQIMVILQNADEELLPPLPGIAVSRMQVQTGTSMFDMVWNFGENADGLFVQLDYACELFDQGTILRLIANFERFLSACVENDSVPLANLGFLSEGELAMIARLAEGPQRPLLRETLQEWIQEALQRGREEAGPALVAGTLPLTYPELAERVAHICARLPRDGGRQERIGILLNRSVGLVTSILAIISEGQCYVPLDPDYPAERLAYMVADADLDALVTETALLPLAHQLAEARNPGQGRREDLKVLCLDGPDGAGPDRRGIEGGQARCAAADDLAYILYTSGTTGNPKGVMITQANLVNFCEDMIERLGFHRKQRMLSITTVSFDIFGLEIFCTLLAGAEITLCDQETARNPVALANLFNREQPTLMQATPTIWMHIIDHIFPRQETSALCGGEALPPALLGKMQAKGFRVWNLYGPTETTIWSTAADLSRSSHVHIGRPIANTQCHILDAARNPVPVGVIGKLHLTGQGVALGYWRKPELTGRAFHPWEGGACYETGDLARWNHEGNLVFCGRSDYQVKIRGNRIELGDIEYHLTRHPWVEAAVCHLTGDRHQPQIAAYLVLRSGAAGGEAELDAEAFRSFLKSKLPSAAIPTAFVVLDSFPLTQNRKVDRKRLPAPDQRFGMATACHETPGNRVEAEIQAIWEEVLTVKGISVTENFFNLGGHSLHIPQIVSRINKRFGAGMTIRDFILNASIREVSLLAGATTADLPSELKIP</sequence>
<dbReference type="GO" id="GO:0003824">
    <property type="term" value="F:catalytic activity"/>
    <property type="evidence" value="ECO:0007669"/>
    <property type="project" value="InterPro"/>
</dbReference>
<dbReference type="SUPFAM" id="SSF52777">
    <property type="entry name" value="CoA-dependent acyltransferases"/>
    <property type="match status" value="2"/>
</dbReference>
<keyword evidence="1" id="KW-0596">Phosphopantetheine</keyword>
<dbReference type="Gene3D" id="2.30.38.10">
    <property type="entry name" value="Luciferase, Domain 3"/>
    <property type="match status" value="1"/>
</dbReference>
<dbReference type="InterPro" id="IPR042099">
    <property type="entry name" value="ANL_N_sf"/>
</dbReference>
<dbReference type="SMART" id="SM00823">
    <property type="entry name" value="PKS_PP"/>
    <property type="match status" value="1"/>
</dbReference>
<keyword evidence="5" id="KW-1185">Reference proteome</keyword>
<protein>
    <recommendedName>
        <fullName evidence="3">Carrier domain-containing protein</fullName>
    </recommendedName>
</protein>
<dbReference type="Gene3D" id="3.30.559.30">
    <property type="entry name" value="Nonribosomal peptide synthetase, condensation domain"/>
    <property type="match status" value="1"/>
</dbReference>
<dbReference type="InterPro" id="IPR025110">
    <property type="entry name" value="AMP-bd_C"/>
</dbReference>
<feature type="domain" description="Carrier" evidence="3">
    <location>
        <begin position="680"/>
        <end position="757"/>
    </location>
</feature>
<proteinExistence type="predicted"/>
<dbReference type="Gene3D" id="1.10.1200.10">
    <property type="entry name" value="ACP-like"/>
    <property type="match status" value="2"/>
</dbReference>
<dbReference type="InterPro" id="IPR009081">
    <property type="entry name" value="PP-bd_ACP"/>
</dbReference>
<dbReference type="PRINTS" id="PR00154">
    <property type="entry name" value="AMPBINDING"/>
</dbReference>
<dbReference type="SUPFAM" id="SSF47336">
    <property type="entry name" value="ACP-like"/>
    <property type="match status" value="2"/>
</dbReference>
<dbReference type="CDD" id="cd19531">
    <property type="entry name" value="LCL_NRPS-like"/>
    <property type="match status" value="1"/>
</dbReference>
<dbReference type="Pfam" id="PF00550">
    <property type="entry name" value="PP-binding"/>
    <property type="match status" value="2"/>
</dbReference>
<dbReference type="SUPFAM" id="SSF56801">
    <property type="entry name" value="Acetyl-CoA synthetase-like"/>
    <property type="match status" value="2"/>
</dbReference>
<evidence type="ECO:0000259" key="3">
    <source>
        <dbReference type="PROSITE" id="PS50075"/>
    </source>
</evidence>
<evidence type="ECO:0000313" key="4">
    <source>
        <dbReference type="EMBL" id="BDU76001.1"/>
    </source>
</evidence>
<dbReference type="InterPro" id="IPR023213">
    <property type="entry name" value="CAT-like_dom_sf"/>
</dbReference>
<organism evidence="4 5">
    <name type="scientific">Mesoterricola sediminis</name>
    <dbReference type="NCBI Taxonomy" id="2927980"/>
    <lineage>
        <taxon>Bacteria</taxon>
        <taxon>Pseudomonadati</taxon>
        <taxon>Acidobacteriota</taxon>
        <taxon>Holophagae</taxon>
        <taxon>Holophagales</taxon>
        <taxon>Holophagaceae</taxon>
        <taxon>Mesoterricola</taxon>
    </lineage>
</organism>
<keyword evidence="2" id="KW-0597">Phosphoprotein</keyword>
<dbReference type="InterPro" id="IPR036736">
    <property type="entry name" value="ACP-like_sf"/>
</dbReference>
<dbReference type="InterPro" id="IPR010071">
    <property type="entry name" value="AA_adenyl_dom"/>
</dbReference>
<dbReference type="InterPro" id="IPR001242">
    <property type="entry name" value="Condensation_dom"/>
</dbReference>
<feature type="domain" description="Carrier" evidence="3">
    <location>
        <begin position="1756"/>
        <end position="1831"/>
    </location>
</feature>
<dbReference type="Pfam" id="PF00501">
    <property type="entry name" value="AMP-binding"/>
    <property type="match status" value="2"/>
</dbReference>
<dbReference type="Gene3D" id="3.40.50.12780">
    <property type="entry name" value="N-terminal domain of ligase-like"/>
    <property type="match status" value="1"/>
</dbReference>
<dbReference type="Pfam" id="PF00668">
    <property type="entry name" value="Condensation"/>
    <property type="match status" value="1"/>
</dbReference>
<dbReference type="Pfam" id="PF13193">
    <property type="entry name" value="AMP-binding_C"/>
    <property type="match status" value="1"/>
</dbReference>
<dbReference type="InterPro" id="IPR000873">
    <property type="entry name" value="AMP-dep_synth/lig_dom"/>
</dbReference>
<dbReference type="Gene3D" id="3.30.300.30">
    <property type="match status" value="2"/>
</dbReference>
<dbReference type="InterPro" id="IPR020845">
    <property type="entry name" value="AMP-binding_CS"/>
</dbReference>
<dbReference type="CDD" id="cd05930">
    <property type="entry name" value="A_NRPS"/>
    <property type="match status" value="1"/>
</dbReference>
<evidence type="ECO:0000256" key="1">
    <source>
        <dbReference type="ARBA" id="ARBA00022450"/>
    </source>
</evidence>
<name>A0AA48GMV1_9BACT</name>
<dbReference type="Gene3D" id="3.40.50.980">
    <property type="match status" value="2"/>
</dbReference>
<dbReference type="GO" id="GO:0031177">
    <property type="term" value="F:phosphopantetheine binding"/>
    <property type="evidence" value="ECO:0007669"/>
    <property type="project" value="InterPro"/>
</dbReference>
<dbReference type="PANTHER" id="PTHR45527:SF1">
    <property type="entry name" value="FATTY ACID SYNTHASE"/>
    <property type="match status" value="1"/>
</dbReference>
<gene>
    <name evidence="4" type="ORF">METESE_09590</name>
</gene>
<dbReference type="InterPro" id="IPR020459">
    <property type="entry name" value="AMP-binding"/>
</dbReference>
<dbReference type="NCBIfam" id="TIGR01733">
    <property type="entry name" value="AA-adenyl-dom"/>
    <property type="match status" value="2"/>
</dbReference>
<dbReference type="KEGG" id="msea:METESE_09590"/>
<dbReference type="Proteomes" id="UP001228113">
    <property type="component" value="Chromosome"/>
</dbReference>
<dbReference type="GO" id="GO:0005737">
    <property type="term" value="C:cytoplasm"/>
    <property type="evidence" value="ECO:0007669"/>
    <property type="project" value="TreeGrafter"/>
</dbReference>
<accession>A0AA48GMV1</accession>
<dbReference type="GO" id="GO:0043041">
    <property type="term" value="P:amino acid activation for nonribosomal peptide biosynthetic process"/>
    <property type="evidence" value="ECO:0007669"/>
    <property type="project" value="TreeGrafter"/>
</dbReference>
<dbReference type="InterPro" id="IPR045851">
    <property type="entry name" value="AMP-bd_C_sf"/>
</dbReference>
<dbReference type="PROSITE" id="PS50075">
    <property type="entry name" value="CARRIER"/>
    <property type="match status" value="2"/>
</dbReference>
<dbReference type="GO" id="GO:0044550">
    <property type="term" value="P:secondary metabolite biosynthetic process"/>
    <property type="evidence" value="ECO:0007669"/>
    <property type="project" value="TreeGrafter"/>
</dbReference>
<dbReference type="InterPro" id="IPR020806">
    <property type="entry name" value="PKS_PP-bd"/>
</dbReference>
<dbReference type="PROSITE" id="PS00455">
    <property type="entry name" value="AMP_BINDING"/>
    <property type="match status" value="2"/>
</dbReference>
<reference evidence="4" key="1">
    <citation type="journal article" date="2023" name="Int. J. Syst. Evol. Microbiol.">
        <title>Mesoterricola silvestris gen. nov., sp. nov., Mesoterricola sediminis sp. nov., Geothrix oryzae sp. nov., Geothrix edaphica sp. nov., Geothrix rubra sp. nov., and Geothrix limicola sp. nov., six novel members of Acidobacteriota isolated from soils.</title>
        <authorList>
            <person name="Itoh H."/>
            <person name="Sugisawa Y."/>
            <person name="Mise K."/>
            <person name="Xu Z."/>
            <person name="Kuniyasu M."/>
            <person name="Ushijima N."/>
            <person name="Kawano K."/>
            <person name="Kobayashi E."/>
            <person name="Shiratori Y."/>
            <person name="Masuda Y."/>
            <person name="Senoo K."/>
        </authorList>
    </citation>
    <scope>NUCLEOTIDE SEQUENCE</scope>
    <source>
        <strain evidence="4">W786</strain>
    </source>
</reference>
<dbReference type="EMBL" id="AP027081">
    <property type="protein sequence ID" value="BDU76001.1"/>
    <property type="molecule type" value="Genomic_DNA"/>
</dbReference>
<dbReference type="Gene3D" id="3.30.559.10">
    <property type="entry name" value="Chloramphenicol acetyltransferase-like domain"/>
    <property type="match status" value="1"/>
</dbReference>